<dbReference type="STRING" id="1297742.A176_002264"/>
<protein>
    <submittedName>
        <fullName evidence="1">Uncharacterized protein</fullName>
    </submittedName>
</protein>
<dbReference type="EMBL" id="CP012109">
    <property type="protein sequence ID" value="AKQ65352.1"/>
    <property type="molecule type" value="Genomic_DNA"/>
</dbReference>
<dbReference type="Proteomes" id="UP000009026">
    <property type="component" value="Chromosome"/>
</dbReference>
<proteinExistence type="predicted"/>
<gene>
    <name evidence="1" type="ORF">A176_002264</name>
</gene>
<dbReference type="AlphaFoldDB" id="A0A0H4XBN4"/>
<evidence type="ECO:0000313" key="1">
    <source>
        <dbReference type="EMBL" id="AKQ65352.1"/>
    </source>
</evidence>
<keyword evidence="2" id="KW-1185">Reference proteome</keyword>
<reference evidence="1 2" key="1">
    <citation type="journal article" date="2016" name="PLoS ONE">
        <title>Complete Genome Sequence and Comparative Genomics of a Novel Myxobacterium Myxococcus hansupus.</title>
        <authorList>
            <person name="Sharma G."/>
            <person name="Narwani T."/>
            <person name="Subramanian S."/>
        </authorList>
    </citation>
    <scope>NUCLEOTIDE SEQUENCE [LARGE SCALE GENOMIC DNA]</scope>
    <source>
        <strain evidence="2">mixupus</strain>
    </source>
</reference>
<evidence type="ECO:0000313" key="2">
    <source>
        <dbReference type="Proteomes" id="UP000009026"/>
    </source>
</evidence>
<organism evidence="1 2">
    <name type="scientific">Pseudomyxococcus hansupus</name>
    <dbReference type="NCBI Taxonomy" id="1297742"/>
    <lineage>
        <taxon>Bacteria</taxon>
        <taxon>Pseudomonadati</taxon>
        <taxon>Myxococcota</taxon>
        <taxon>Myxococcia</taxon>
        <taxon>Myxococcales</taxon>
        <taxon>Cystobacterineae</taxon>
        <taxon>Myxococcaceae</taxon>
        <taxon>Pseudomyxococcus</taxon>
    </lineage>
</organism>
<name>A0A0H4XBN4_9BACT</name>
<sequence>MRLTLGRWRSRAVGVAPGVESTFLRTCLFLRATTARRPALGLRVALGRLHALTLRAIHGRRPNHGRLRAVGPRTITG</sequence>
<accession>A0A0H4XBN4</accession>
<dbReference type="KEGG" id="mym:A176_002264"/>